<evidence type="ECO:0000313" key="3">
    <source>
        <dbReference type="Proteomes" id="UP000612282"/>
    </source>
</evidence>
<name>A0ABQ3XTG5_9ACTN</name>
<protein>
    <submittedName>
        <fullName evidence="2">Uncharacterized protein</fullName>
    </submittedName>
</protein>
<reference evidence="2 3" key="1">
    <citation type="submission" date="2021-01" db="EMBL/GenBank/DDBJ databases">
        <title>Whole genome shotgun sequence of Actinoplanes couchii NBRC 106145.</title>
        <authorList>
            <person name="Komaki H."/>
            <person name="Tamura T."/>
        </authorList>
    </citation>
    <scope>NUCLEOTIDE SEQUENCE [LARGE SCALE GENOMIC DNA]</scope>
    <source>
        <strain evidence="2 3">NBRC 106145</strain>
    </source>
</reference>
<proteinExistence type="predicted"/>
<feature type="transmembrane region" description="Helical" evidence="1">
    <location>
        <begin position="7"/>
        <end position="26"/>
    </location>
</feature>
<evidence type="ECO:0000256" key="1">
    <source>
        <dbReference type="SAM" id="Phobius"/>
    </source>
</evidence>
<gene>
    <name evidence="2" type="ORF">Aco03nite_101640</name>
</gene>
<feature type="transmembrane region" description="Helical" evidence="1">
    <location>
        <begin position="80"/>
        <end position="100"/>
    </location>
</feature>
<feature type="transmembrane region" description="Helical" evidence="1">
    <location>
        <begin position="38"/>
        <end position="60"/>
    </location>
</feature>
<keyword evidence="1" id="KW-0812">Transmembrane</keyword>
<sequence length="235" mass="25166">MNRANGAKFWITLGGGLAIAAAVIVLQLRSGSWEAADAVGGALGIHAAYIVPVITLLVALRSGTGDDSEATTQIRKSKAFTYSAMAATLLGASIAIFVVARGDDMADCVPDAKVNLFARQGSSRSVEMSARVEEEAACENSLWLVLQIHDVNGHSEFYPRQRIRPKGETDSNVTLPPQADITQRRTARIYEVDELVDGKLDTYSKDGDKIPIADLVKPPCSGCGVSTEVELPYRD</sequence>
<accession>A0ABQ3XTG5</accession>
<keyword evidence="3" id="KW-1185">Reference proteome</keyword>
<dbReference type="Proteomes" id="UP000612282">
    <property type="component" value="Unassembled WGS sequence"/>
</dbReference>
<dbReference type="EMBL" id="BOMG01000136">
    <property type="protein sequence ID" value="GID61760.1"/>
    <property type="molecule type" value="Genomic_DNA"/>
</dbReference>
<dbReference type="RefSeq" id="WP_203810029.1">
    <property type="nucleotide sequence ID" value="NZ_BAAAQE010000017.1"/>
</dbReference>
<keyword evidence="1" id="KW-1133">Transmembrane helix</keyword>
<organism evidence="2 3">
    <name type="scientific">Actinoplanes couchii</name>
    <dbReference type="NCBI Taxonomy" id="403638"/>
    <lineage>
        <taxon>Bacteria</taxon>
        <taxon>Bacillati</taxon>
        <taxon>Actinomycetota</taxon>
        <taxon>Actinomycetes</taxon>
        <taxon>Micromonosporales</taxon>
        <taxon>Micromonosporaceae</taxon>
        <taxon>Actinoplanes</taxon>
    </lineage>
</organism>
<comment type="caution">
    <text evidence="2">The sequence shown here is derived from an EMBL/GenBank/DDBJ whole genome shotgun (WGS) entry which is preliminary data.</text>
</comment>
<keyword evidence="1" id="KW-0472">Membrane</keyword>
<evidence type="ECO:0000313" key="2">
    <source>
        <dbReference type="EMBL" id="GID61760.1"/>
    </source>
</evidence>